<reference evidence="3 4" key="1">
    <citation type="submission" date="2021-06" db="EMBL/GenBank/DDBJ databases">
        <authorList>
            <person name="Palmer J.M."/>
        </authorList>
    </citation>
    <scope>NUCLEOTIDE SEQUENCE [LARGE SCALE GENOMIC DNA]</scope>
    <source>
        <strain evidence="4">if_2019</strain>
        <tissue evidence="3">Muscle</tissue>
    </source>
</reference>
<proteinExistence type="predicted"/>
<evidence type="ECO:0000256" key="1">
    <source>
        <dbReference type="SAM" id="MobiDB-lite"/>
    </source>
</evidence>
<keyword evidence="4" id="KW-1185">Reference proteome</keyword>
<keyword evidence="2" id="KW-1133">Transmembrane helix</keyword>
<evidence type="ECO:0000256" key="2">
    <source>
        <dbReference type="SAM" id="Phobius"/>
    </source>
</evidence>
<protein>
    <submittedName>
        <fullName evidence="3">Uncharacterized protein</fullName>
    </submittedName>
</protein>
<dbReference type="EMBL" id="JAHRIQ010049854">
    <property type="protein sequence ID" value="MEQ2237827.1"/>
    <property type="molecule type" value="Genomic_DNA"/>
</dbReference>
<feature type="region of interest" description="Disordered" evidence="1">
    <location>
        <begin position="1"/>
        <end position="61"/>
    </location>
</feature>
<evidence type="ECO:0000313" key="3">
    <source>
        <dbReference type="EMBL" id="MEQ2237827.1"/>
    </source>
</evidence>
<name>A0ABV0TY14_9TELE</name>
<feature type="transmembrane region" description="Helical" evidence="2">
    <location>
        <begin position="74"/>
        <end position="95"/>
    </location>
</feature>
<comment type="caution">
    <text evidence="3">The sequence shown here is derived from an EMBL/GenBank/DDBJ whole genome shotgun (WGS) entry which is preliminary data.</text>
</comment>
<sequence>MPQSKGTSITLHSVRTSTSEATTSHNMEQSTSGTGNTTTVQRSTIQSSTHSPSNHNNKTISFSDSFTEADTKTVGISLSVVIPLLAISGVIFLLYRRRNRPIPTQEAEEMEPMKISV</sequence>
<evidence type="ECO:0000313" key="4">
    <source>
        <dbReference type="Proteomes" id="UP001482620"/>
    </source>
</evidence>
<keyword evidence="2" id="KW-0812">Transmembrane</keyword>
<organism evidence="3 4">
    <name type="scientific">Ilyodon furcidens</name>
    <name type="common">goldbreast splitfin</name>
    <dbReference type="NCBI Taxonomy" id="33524"/>
    <lineage>
        <taxon>Eukaryota</taxon>
        <taxon>Metazoa</taxon>
        <taxon>Chordata</taxon>
        <taxon>Craniata</taxon>
        <taxon>Vertebrata</taxon>
        <taxon>Euteleostomi</taxon>
        <taxon>Actinopterygii</taxon>
        <taxon>Neopterygii</taxon>
        <taxon>Teleostei</taxon>
        <taxon>Neoteleostei</taxon>
        <taxon>Acanthomorphata</taxon>
        <taxon>Ovalentaria</taxon>
        <taxon>Atherinomorphae</taxon>
        <taxon>Cyprinodontiformes</taxon>
        <taxon>Goodeidae</taxon>
        <taxon>Ilyodon</taxon>
    </lineage>
</organism>
<accession>A0ABV0TY14</accession>
<keyword evidence="2" id="KW-0472">Membrane</keyword>
<dbReference type="Proteomes" id="UP001482620">
    <property type="component" value="Unassembled WGS sequence"/>
</dbReference>
<gene>
    <name evidence="3" type="ORF">ILYODFUR_027070</name>
</gene>